<keyword evidence="2 6" id="KW-0812">Transmembrane</keyword>
<comment type="subcellular location">
    <subcellularLocation>
        <location evidence="1">Membrane</location>
        <topology evidence="1">Multi-pass membrane protein</topology>
    </subcellularLocation>
</comment>
<evidence type="ECO:0000256" key="2">
    <source>
        <dbReference type="ARBA" id="ARBA00022692"/>
    </source>
</evidence>
<evidence type="ECO:0000259" key="7">
    <source>
        <dbReference type="Pfam" id="PF20684"/>
    </source>
</evidence>
<keyword evidence="9" id="KW-1185">Reference proteome</keyword>
<keyword evidence="3 6" id="KW-1133">Transmembrane helix</keyword>
<feature type="transmembrane region" description="Helical" evidence="6">
    <location>
        <begin position="49"/>
        <end position="73"/>
    </location>
</feature>
<feature type="domain" description="Rhodopsin" evidence="7">
    <location>
        <begin position="3"/>
        <end position="215"/>
    </location>
</feature>
<dbReference type="EMBL" id="KQ030561">
    <property type="protein sequence ID" value="KJZ71811.1"/>
    <property type="molecule type" value="Genomic_DNA"/>
</dbReference>
<reference evidence="8 9" key="1">
    <citation type="journal article" date="2014" name="Genome Biol. Evol.">
        <title>Comparative genomics and transcriptomics analyses reveal divergent lifestyle features of nematode endoparasitic fungus Hirsutella minnesotensis.</title>
        <authorList>
            <person name="Lai Y."/>
            <person name="Liu K."/>
            <person name="Zhang X."/>
            <person name="Zhang X."/>
            <person name="Li K."/>
            <person name="Wang N."/>
            <person name="Shu C."/>
            <person name="Wu Y."/>
            <person name="Wang C."/>
            <person name="Bushley K.E."/>
            <person name="Xiang M."/>
            <person name="Liu X."/>
        </authorList>
    </citation>
    <scope>NUCLEOTIDE SEQUENCE [LARGE SCALE GENOMIC DNA]</scope>
    <source>
        <strain evidence="8 9">3608</strain>
    </source>
</reference>
<comment type="similarity">
    <text evidence="5">Belongs to the SAT4 family.</text>
</comment>
<proteinExistence type="inferred from homology"/>
<dbReference type="Proteomes" id="UP000054481">
    <property type="component" value="Unassembled WGS sequence"/>
</dbReference>
<dbReference type="AlphaFoldDB" id="A0A0F7ZH07"/>
<feature type="transmembrane region" description="Helical" evidence="6">
    <location>
        <begin position="85"/>
        <end position="104"/>
    </location>
</feature>
<evidence type="ECO:0000313" key="8">
    <source>
        <dbReference type="EMBL" id="KJZ71811.1"/>
    </source>
</evidence>
<evidence type="ECO:0000256" key="1">
    <source>
        <dbReference type="ARBA" id="ARBA00004141"/>
    </source>
</evidence>
<dbReference type="OrthoDB" id="5329176at2759"/>
<keyword evidence="4 6" id="KW-0472">Membrane</keyword>
<protein>
    <recommendedName>
        <fullName evidence="7">Rhodopsin domain-containing protein</fullName>
    </recommendedName>
</protein>
<evidence type="ECO:0000313" key="9">
    <source>
        <dbReference type="Proteomes" id="UP000054481"/>
    </source>
</evidence>
<organism evidence="8 9">
    <name type="scientific">Hirsutella minnesotensis 3608</name>
    <dbReference type="NCBI Taxonomy" id="1043627"/>
    <lineage>
        <taxon>Eukaryota</taxon>
        <taxon>Fungi</taxon>
        <taxon>Dikarya</taxon>
        <taxon>Ascomycota</taxon>
        <taxon>Pezizomycotina</taxon>
        <taxon>Sordariomycetes</taxon>
        <taxon>Hypocreomycetidae</taxon>
        <taxon>Hypocreales</taxon>
        <taxon>Ophiocordycipitaceae</taxon>
        <taxon>Hirsutella</taxon>
    </lineage>
</organism>
<evidence type="ECO:0000256" key="5">
    <source>
        <dbReference type="ARBA" id="ARBA00038359"/>
    </source>
</evidence>
<name>A0A0F7ZH07_9HYPO</name>
<evidence type="ECO:0000256" key="3">
    <source>
        <dbReference type="ARBA" id="ARBA00022989"/>
    </source>
</evidence>
<gene>
    <name evidence="8" type="ORF">HIM_08831</name>
</gene>
<feature type="transmembrane region" description="Helical" evidence="6">
    <location>
        <begin position="171"/>
        <end position="192"/>
    </location>
</feature>
<evidence type="ECO:0000256" key="6">
    <source>
        <dbReference type="SAM" id="Phobius"/>
    </source>
</evidence>
<dbReference type="PANTHER" id="PTHR33048">
    <property type="entry name" value="PTH11-LIKE INTEGRAL MEMBRANE PROTEIN (AFU_ORTHOLOGUE AFUA_5G11245)"/>
    <property type="match status" value="1"/>
</dbReference>
<evidence type="ECO:0000256" key="4">
    <source>
        <dbReference type="ARBA" id="ARBA00023136"/>
    </source>
</evidence>
<dbReference type="GO" id="GO:0016020">
    <property type="term" value="C:membrane"/>
    <property type="evidence" value="ECO:0007669"/>
    <property type="project" value="UniProtKB-SubCell"/>
</dbReference>
<dbReference type="InterPro" id="IPR049326">
    <property type="entry name" value="Rhodopsin_dom_fungi"/>
</dbReference>
<accession>A0A0F7ZH07</accession>
<dbReference type="InterPro" id="IPR052337">
    <property type="entry name" value="SAT4-like"/>
</dbReference>
<sequence>MLLALCIQLATAILCQLGLERIYVMEEVGNNIRTPPPTFLNDIPIALRYVFITQILMICGLWFVKLNFLIFFYRIFCSASRLYRYLWWAVCGVTALCLGTFLGLNQYTCLISDVAVILGECTSPSTIRLEWIQVQTTSAVDAFNDALIMIFPVAILWRVKISIKKKLYLSFLFLLSLFTMAMAIIRGTISYGRIATDYSQSQNISWLWFWLQMELFVCSSLEPRALGDVSFLHRLSGVLSSAFHAGQEGCACIRAC</sequence>
<dbReference type="PANTHER" id="PTHR33048:SF47">
    <property type="entry name" value="INTEGRAL MEMBRANE PROTEIN-RELATED"/>
    <property type="match status" value="1"/>
</dbReference>
<dbReference type="Pfam" id="PF20684">
    <property type="entry name" value="Fung_rhodopsin"/>
    <property type="match status" value="1"/>
</dbReference>